<evidence type="ECO:0000313" key="3">
    <source>
        <dbReference type="Proteomes" id="UP000808337"/>
    </source>
</evidence>
<feature type="transmembrane region" description="Helical" evidence="1">
    <location>
        <begin position="15"/>
        <end position="36"/>
    </location>
</feature>
<keyword evidence="1" id="KW-0812">Transmembrane</keyword>
<name>A0A9D7STL0_9BACT</name>
<dbReference type="Proteomes" id="UP000808337">
    <property type="component" value="Unassembled WGS sequence"/>
</dbReference>
<comment type="caution">
    <text evidence="2">The sequence shown here is derived from an EMBL/GenBank/DDBJ whole genome shotgun (WGS) entry which is preliminary data.</text>
</comment>
<reference evidence="2 3" key="1">
    <citation type="submission" date="2020-10" db="EMBL/GenBank/DDBJ databases">
        <title>Connecting structure to function with the recovery of over 1000 high-quality activated sludge metagenome-assembled genomes encoding full-length rRNA genes using long-read sequencing.</title>
        <authorList>
            <person name="Singleton C.M."/>
            <person name="Petriglieri F."/>
            <person name="Kristensen J.M."/>
            <person name="Kirkegaard R.H."/>
            <person name="Michaelsen T.Y."/>
            <person name="Andersen M.H."/>
            <person name="Karst S.M."/>
            <person name="Dueholm M.S."/>
            <person name="Nielsen P.H."/>
            <person name="Albertsen M."/>
        </authorList>
    </citation>
    <scope>NUCLEOTIDE SEQUENCE [LARGE SCALE GENOMIC DNA]</scope>
    <source>
        <strain evidence="2">Ribe_18-Q3-R11-54_MAXAC.273</strain>
    </source>
</reference>
<dbReference type="AlphaFoldDB" id="A0A9D7STL0"/>
<organism evidence="2 3">
    <name type="scientific">Candidatus Opimibacter skivensis</name>
    <dbReference type="NCBI Taxonomy" id="2982028"/>
    <lineage>
        <taxon>Bacteria</taxon>
        <taxon>Pseudomonadati</taxon>
        <taxon>Bacteroidota</taxon>
        <taxon>Saprospiria</taxon>
        <taxon>Saprospirales</taxon>
        <taxon>Saprospiraceae</taxon>
        <taxon>Candidatus Opimibacter</taxon>
    </lineage>
</organism>
<evidence type="ECO:0000256" key="1">
    <source>
        <dbReference type="SAM" id="Phobius"/>
    </source>
</evidence>
<evidence type="ECO:0000313" key="2">
    <source>
        <dbReference type="EMBL" id="MBK9981758.1"/>
    </source>
</evidence>
<keyword evidence="1" id="KW-1133">Transmembrane helix</keyword>
<protein>
    <submittedName>
        <fullName evidence="2">CcoQ/FixQ family Cbb3-type cytochrome c oxidase assembly chaperone</fullName>
    </submittedName>
</protein>
<proteinExistence type="predicted"/>
<sequence>MKFSNYLEHITGVSIYPLVSLGLFVVFFMGVLIWSYRIDKNEIEHMENLPLND</sequence>
<dbReference type="EMBL" id="JADKGY010000001">
    <property type="protein sequence ID" value="MBK9981758.1"/>
    <property type="molecule type" value="Genomic_DNA"/>
</dbReference>
<gene>
    <name evidence="2" type="ORF">IPP15_04935</name>
</gene>
<keyword evidence="1" id="KW-0472">Membrane</keyword>
<accession>A0A9D7STL0</accession>